<gene>
    <name evidence="1" type="ORF">JMUB3870_0681</name>
</gene>
<sequence>MSSFFRFPEFKTDEEIDGLIKALENDRKPNLTDVKVETITDERLTIKSQA</sequence>
<protein>
    <submittedName>
        <fullName evidence="1">Uncharacterized protein</fullName>
    </submittedName>
</protein>
<keyword evidence="2" id="KW-1185">Reference proteome</keyword>
<evidence type="ECO:0000313" key="1">
    <source>
        <dbReference type="EMBL" id="BBM44563.1"/>
    </source>
</evidence>
<proteinExistence type="predicted"/>
<dbReference type="EMBL" id="AP019831">
    <property type="protein sequence ID" value="BBM44563.1"/>
    <property type="molecule type" value="Genomic_DNA"/>
</dbReference>
<name>A0A510K418_9FUSO</name>
<dbReference type="RefSeq" id="WP_173020645.1">
    <property type="nucleotide sequence ID" value="NZ_AP019831.1"/>
</dbReference>
<evidence type="ECO:0000313" key="2">
    <source>
        <dbReference type="Proteomes" id="UP000422644"/>
    </source>
</evidence>
<organism evidence="1 2">
    <name type="scientific">Leptotrichia trevisanii</name>
    <dbReference type="NCBI Taxonomy" id="109328"/>
    <lineage>
        <taxon>Bacteria</taxon>
        <taxon>Fusobacteriati</taxon>
        <taxon>Fusobacteriota</taxon>
        <taxon>Fusobacteriia</taxon>
        <taxon>Fusobacteriales</taxon>
        <taxon>Leptotrichiaceae</taxon>
        <taxon>Leptotrichia</taxon>
    </lineage>
</organism>
<dbReference type="AlphaFoldDB" id="A0A510K418"/>
<reference evidence="1 2" key="1">
    <citation type="submission" date="2019-07" db="EMBL/GenBank/DDBJ databases">
        <title>Complete Genome Sequence of Leptotrichia trevisanii Strain JMUB3870.</title>
        <authorList>
            <person name="Watanabe S."/>
            <person name="Cui L."/>
        </authorList>
    </citation>
    <scope>NUCLEOTIDE SEQUENCE [LARGE SCALE GENOMIC DNA]</scope>
    <source>
        <strain evidence="1 2">JMUB3870</strain>
    </source>
</reference>
<accession>A0A510K418</accession>
<dbReference type="Proteomes" id="UP000422644">
    <property type="component" value="Chromosome"/>
</dbReference>